<dbReference type="CDD" id="cd20524">
    <property type="entry name" value="CYCLIN_CCNH_rpt1"/>
    <property type="match status" value="1"/>
</dbReference>
<dbReference type="InterPro" id="IPR036915">
    <property type="entry name" value="Cyclin-like_sf"/>
</dbReference>
<dbReference type="SUPFAM" id="SSF47954">
    <property type="entry name" value="Cyclin-like"/>
    <property type="match status" value="2"/>
</dbReference>
<organism evidence="3">
    <name type="scientific">Tetraselmis chuii</name>
    <dbReference type="NCBI Taxonomy" id="63592"/>
    <lineage>
        <taxon>Eukaryota</taxon>
        <taxon>Viridiplantae</taxon>
        <taxon>Chlorophyta</taxon>
        <taxon>core chlorophytes</taxon>
        <taxon>Chlorodendrophyceae</taxon>
        <taxon>Chlorodendrales</taxon>
        <taxon>Chlorodendraceae</taxon>
        <taxon>Tetraselmis</taxon>
    </lineage>
</organism>
<dbReference type="InterPro" id="IPR043198">
    <property type="entry name" value="Cyclin/Ssn8"/>
</dbReference>
<dbReference type="EMBL" id="HBGG01029482">
    <property type="protein sequence ID" value="CAD9213048.1"/>
    <property type="molecule type" value="Transcribed_RNA"/>
</dbReference>
<dbReference type="AlphaFoldDB" id="A0A7S1SZD7"/>
<proteinExistence type="predicted"/>
<dbReference type="Pfam" id="PF00134">
    <property type="entry name" value="Cyclin_N"/>
    <property type="match status" value="1"/>
</dbReference>
<feature type="region of interest" description="Disordered" evidence="1">
    <location>
        <begin position="316"/>
        <end position="356"/>
    </location>
</feature>
<accession>A0A7S1SZD7</accession>
<dbReference type="GO" id="GO:0016538">
    <property type="term" value="F:cyclin-dependent protein serine/threonine kinase regulator activity"/>
    <property type="evidence" value="ECO:0007669"/>
    <property type="project" value="InterPro"/>
</dbReference>
<sequence>MNFPTSTHRRKWIFESGALDAKRAAAYEASRERVKQLWAEELEGVAREEEWQPLDLEEDLLLQKYYQKKIQEVCRSVLHLPPKVAASAIQLFKRFTLSTSLLEHDAVKLMLTCIYVACKVEESYLNVEDLCTRLSLRDYKGAVLENEVLLLQAVDFDMVIYNAFRPLDGLFASLQEWVGAGREGGAPEALFEGGESRLAEARSAATSAIDALQLSDAPLLHPPGLLALAAMKNGLRVLSKEEGLFATVLHHILLRKRETVESSVATNGGEDVAASVLAGIAAVDKLGMAGAEKLSGDNLKTLDLKLRKCRSPLLNSQSRLSKAAREERRASKVGATRSSKSEQSAKRQRAEEATPA</sequence>
<name>A0A7S1SZD7_9CHLO</name>
<dbReference type="GO" id="GO:0006357">
    <property type="term" value="P:regulation of transcription by RNA polymerase II"/>
    <property type="evidence" value="ECO:0007669"/>
    <property type="project" value="InterPro"/>
</dbReference>
<dbReference type="PANTHER" id="PTHR10026">
    <property type="entry name" value="CYCLIN"/>
    <property type="match status" value="1"/>
</dbReference>
<reference evidence="3" key="1">
    <citation type="submission" date="2021-01" db="EMBL/GenBank/DDBJ databases">
        <authorList>
            <person name="Corre E."/>
            <person name="Pelletier E."/>
            <person name="Niang G."/>
            <person name="Scheremetjew M."/>
            <person name="Finn R."/>
            <person name="Kale V."/>
            <person name="Holt S."/>
            <person name="Cochrane G."/>
            <person name="Meng A."/>
            <person name="Brown T."/>
            <person name="Cohen L."/>
        </authorList>
    </citation>
    <scope>NUCLEOTIDE SEQUENCE</scope>
    <source>
        <strain evidence="3">PLY429</strain>
    </source>
</reference>
<feature type="compositionally biased region" description="Basic and acidic residues" evidence="1">
    <location>
        <begin position="339"/>
        <end position="356"/>
    </location>
</feature>
<evidence type="ECO:0000259" key="2">
    <source>
        <dbReference type="Pfam" id="PF00134"/>
    </source>
</evidence>
<evidence type="ECO:0000256" key="1">
    <source>
        <dbReference type="SAM" id="MobiDB-lite"/>
    </source>
</evidence>
<feature type="domain" description="Cyclin N-terminal" evidence="2">
    <location>
        <begin position="70"/>
        <end position="158"/>
    </location>
</feature>
<dbReference type="Gene3D" id="1.10.472.10">
    <property type="entry name" value="Cyclin-like"/>
    <property type="match status" value="2"/>
</dbReference>
<dbReference type="InterPro" id="IPR006671">
    <property type="entry name" value="Cyclin_N"/>
</dbReference>
<gene>
    <name evidence="3" type="ORF">TCHU04912_LOCUS15287</name>
</gene>
<protein>
    <recommendedName>
        <fullName evidence="2">Cyclin N-terminal domain-containing protein</fullName>
    </recommendedName>
</protein>
<evidence type="ECO:0000313" key="3">
    <source>
        <dbReference type="EMBL" id="CAD9213048.1"/>
    </source>
</evidence>